<accession>A0ABP8CLJ4</accession>
<dbReference type="PANTHER" id="PTHR43767:SF8">
    <property type="entry name" value="LONG-CHAIN-FATTY-ACID--COA LIGASE"/>
    <property type="match status" value="1"/>
</dbReference>
<dbReference type="Proteomes" id="UP001501710">
    <property type="component" value="Unassembled WGS sequence"/>
</dbReference>
<protein>
    <recommendedName>
        <fullName evidence="6">Long-chain-fatty-acid--CoA ligase</fullName>
        <ecNumber evidence="5">6.2.1.3</ecNumber>
    </recommendedName>
    <alternativeName>
        <fullName evidence="7">Long-chain acyl-CoA synthetase</fullName>
    </alternativeName>
</protein>
<evidence type="ECO:0000259" key="9">
    <source>
        <dbReference type="Pfam" id="PF13193"/>
    </source>
</evidence>
<dbReference type="PANTHER" id="PTHR43767">
    <property type="entry name" value="LONG-CHAIN-FATTY-ACID--COA LIGASE"/>
    <property type="match status" value="1"/>
</dbReference>
<evidence type="ECO:0000256" key="2">
    <source>
        <dbReference type="ARBA" id="ARBA00005005"/>
    </source>
</evidence>
<dbReference type="PROSITE" id="PS00455">
    <property type="entry name" value="AMP_BINDING"/>
    <property type="match status" value="1"/>
</dbReference>
<evidence type="ECO:0000259" key="8">
    <source>
        <dbReference type="Pfam" id="PF00501"/>
    </source>
</evidence>
<dbReference type="RefSeq" id="WP_344905492.1">
    <property type="nucleotide sequence ID" value="NZ_BAABAS010000026.1"/>
</dbReference>
<organism evidence="10 11">
    <name type="scientific">Actinomadura meridiana</name>
    <dbReference type="NCBI Taxonomy" id="559626"/>
    <lineage>
        <taxon>Bacteria</taxon>
        <taxon>Bacillati</taxon>
        <taxon>Actinomycetota</taxon>
        <taxon>Actinomycetes</taxon>
        <taxon>Streptosporangiales</taxon>
        <taxon>Thermomonosporaceae</taxon>
        <taxon>Actinomadura</taxon>
    </lineage>
</organism>
<evidence type="ECO:0000256" key="6">
    <source>
        <dbReference type="ARBA" id="ARBA00039545"/>
    </source>
</evidence>
<dbReference type="Gene3D" id="3.30.300.30">
    <property type="match status" value="1"/>
</dbReference>
<dbReference type="SUPFAM" id="SSF56801">
    <property type="entry name" value="Acetyl-CoA synthetase-like"/>
    <property type="match status" value="1"/>
</dbReference>
<dbReference type="CDD" id="cd04433">
    <property type="entry name" value="AFD_class_I"/>
    <property type="match status" value="1"/>
</dbReference>
<dbReference type="InterPro" id="IPR025110">
    <property type="entry name" value="AMP-bd_C"/>
</dbReference>
<evidence type="ECO:0000256" key="5">
    <source>
        <dbReference type="ARBA" id="ARBA00026121"/>
    </source>
</evidence>
<dbReference type="GO" id="GO:0016874">
    <property type="term" value="F:ligase activity"/>
    <property type="evidence" value="ECO:0007669"/>
    <property type="project" value="UniProtKB-KW"/>
</dbReference>
<name>A0ABP8CLJ4_9ACTN</name>
<evidence type="ECO:0000313" key="10">
    <source>
        <dbReference type="EMBL" id="GAA4240805.1"/>
    </source>
</evidence>
<gene>
    <name evidence="10" type="ORF">GCM10022254_66970</name>
</gene>
<keyword evidence="11" id="KW-1185">Reference proteome</keyword>
<comment type="caution">
    <text evidence="10">The sequence shown here is derived from an EMBL/GenBank/DDBJ whole genome shotgun (WGS) entry which is preliminary data.</text>
</comment>
<evidence type="ECO:0000256" key="1">
    <source>
        <dbReference type="ARBA" id="ARBA00004170"/>
    </source>
</evidence>
<dbReference type="InterPro" id="IPR020845">
    <property type="entry name" value="AMP-binding_CS"/>
</dbReference>
<keyword evidence="3 10" id="KW-0436">Ligase</keyword>
<dbReference type="InterPro" id="IPR050237">
    <property type="entry name" value="ATP-dep_AMP-bd_enzyme"/>
</dbReference>
<reference evidence="11" key="1">
    <citation type="journal article" date="2019" name="Int. J. Syst. Evol. Microbiol.">
        <title>The Global Catalogue of Microorganisms (GCM) 10K type strain sequencing project: providing services to taxonomists for standard genome sequencing and annotation.</title>
        <authorList>
            <consortium name="The Broad Institute Genomics Platform"/>
            <consortium name="The Broad Institute Genome Sequencing Center for Infectious Disease"/>
            <person name="Wu L."/>
            <person name="Ma J."/>
        </authorList>
    </citation>
    <scope>NUCLEOTIDE SEQUENCE [LARGE SCALE GENOMIC DNA]</scope>
    <source>
        <strain evidence="11">JCM 17440</strain>
    </source>
</reference>
<feature type="domain" description="AMP-dependent synthetase/ligase" evidence="8">
    <location>
        <begin position="13"/>
        <end position="366"/>
    </location>
</feature>
<comment type="subcellular location">
    <subcellularLocation>
        <location evidence="1">Membrane</location>
        <topology evidence="1">Peripheral membrane protein</topology>
    </subcellularLocation>
</comment>
<proteinExistence type="predicted"/>
<dbReference type="InterPro" id="IPR045851">
    <property type="entry name" value="AMP-bd_C_sf"/>
</dbReference>
<evidence type="ECO:0000313" key="11">
    <source>
        <dbReference type="Proteomes" id="UP001501710"/>
    </source>
</evidence>
<dbReference type="Pfam" id="PF00501">
    <property type="entry name" value="AMP-binding"/>
    <property type="match status" value="1"/>
</dbReference>
<comment type="pathway">
    <text evidence="2">Lipid metabolism; fatty acid beta-oxidation.</text>
</comment>
<feature type="domain" description="AMP-binding enzyme C-terminal" evidence="9">
    <location>
        <begin position="417"/>
        <end position="494"/>
    </location>
</feature>
<dbReference type="EC" id="6.2.1.3" evidence="5"/>
<dbReference type="Pfam" id="PF13193">
    <property type="entry name" value="AMP-binding_C"/>
    <property type="match status" value="1"/>
</dbReference>
<sequence length="508" mass="53628">MSLFPAPLLDALADSPATAAFEYRGRTVSRGELSQLIATLAAELRDAGLGPGDGLAIRTAVSPEAFAAHIAAHVVGCRVVGVRPGYAAGQLAHVLGMGLDALLVDPGTATPGLLDAAGPVPVLSLGPCPGARDLLDGPTNECSLDITARPDDVALLAFTSGSTGRPKGCATTYRALSEHWAWQPRVWGPVAAGLAEAFERYLLFGTLASMVVFEFLAPCLLGGGTAVIPEDDGRPVFPYAIERHRITGSIITVPKFSRMLDLLRDEPADTGSLRALMVSGSPLAPHRLAEAVRRLGPVVYNGYGQTEAGSVSMLTPTDIAAGRLASVGRPHPGVEISVRDARDKDVGQGRRGEIHVRSPYMMAGYWGDLVENRDTLQDGWIRTRDLGRLDGDGFLHLDGRARDVIMVNAMVVYAGPIERALARHPDVAEAYVVGTPDERTGEAVHAFVVPVAGRYPDGTAMKEMAALVLGELGEDSIPQTITTVPMVPVTPGGKPDKKGLLRARRIGF</sequence>
<evidence type="ECO:0000256" key="7">
    <source>
        <dbReference type="ARBA" id="ARBA00042773"/>
    </source>
</evidence>
<evidence type="ECO:0000256" key="3">
    <source>
        <dbReference type="ARBA" id="ARBA00022598"/>
    </source>
</evidence>
<keyword evidence="4" id="KW-0472">Membrane</keyword>
<dbReference type="InterPro" id="IPR000873">
    <property type="entry name" value="AMP-dep_synth/lig_dom"/>
</dbReference>
<dbReference type="InterPro" id="IPR042099">
    <property type="entry name" value="ANL_N_sf"/>
</dbReference>
<dbReference type="EMBL" id="BAABAS010000026">
    <property type="protein sequence ID" value="GAA4240805.1"/>
    <property type="molecule type" value="Genomic_DNA"/>
</dbReference>
<evidence type="ECO:0000256" key="4">
    <source>
        <dbReference type="ARBA" id="ARBA00023136"/>
    </source>
</evidence>
<dbReference type="Gene3D" id="3.40.50.12780">
    <property type="entry name" value="N-terminal domain of ligase-like"/>
    <property type="match status" value="1"/>
</dbReference>